<keyword evidence="3" id="KW-1185">Reference proteome</keyword>
<evidence type="ECO:0000256" key="1">
    <source>
        <dbReference type="SAM" id="MobiDB-lite"/>
    </source>
</evidence>
<proteinExistence type="predicted"/>
<sequence>SSNSSDRSPLLCSQLDDSQTWTNESYSTYRGDTELRHISRPRSPPQLPTQGQMTPASTYQVLHRIGQTFSHVQYAVCGAAAMLAYGNNARGCTHVSIVCPAYARDVIKSWAAAASDMSVYPGEPDIIGVADKDGDVWTVKIEPMPYDEKLCTVDMGFGADGALTKILAMPALVNRIAAAYALGVCGSAAGEMCSDDVADDLIWLLSQICQDDRPEQQLTMQSVPAVRSPAFWIDFASAYPRLPGLFYDAGFRAGVAEGASRAGSPMTALPEDPFPREDGCSTLKKRRPVAGSSLKLRRRRREGPNMTRAEARKVMSDVSHRRRTS</sequence>
<dbReference type="Proteomes" id="UP001232148">
    <property type="component" value="Unassembled WGS sequence"/>
</dbReference>
<feature type="compositionally biased region" description="Basic and acidic residues" evidence="1">
    <location>
        <begin position="309"/>
        <end position="319"/>
    </location>
</feature>
<organism evidence="2 3">
    <name type="scientific">Colletotrichum zoysiae</name>
    <dbReference type="NCBI Taxonomy" id="1216348"/>
    <lineage>
        <taxon>Eukaryota</taxon>
        <taxon>Fungi</taxon>
        <taxon>Dikarya</taxon>
        <taxon>Ascomycota</taxon>
        <taxon>Pezizomycotina</taxon>
        <taxon>Sordariomycetes</taxon>
        <taxon>Hypocreomycetidae</taxon>
        <taxon>Glomerellales</taxon>
        <taxon>Glomerellaceae</taxon>
        <taxon>Colletotrichum</taxon>
        <taxon>Colletotrichum graminicola species complex</taxon>
    </lineage>
</organism>
<name>A0AAD9HD67_9PEZI</name>
<gene>
    <name evidence="2" type="ORF">LX32DRAFT_509060</name>
</gene>
<dbReference type="AlphaFoldDB" id="A0AAD9HD67"/>
<feature type="non-terminal residue" evidence="2">
    <location>
        <position position="325"/>
    </location>
</feature>
<reference evidence="2" key="1">
    <citation type="submission" date="2021-06" db="EMBL/GenBank/DDBJ databases">
        <title>Comparative genomics, transcriptomics and evolutionary studies reveal genomic signatures of adaptation to plant cell wall in hemibiotrophic fungi.</title>
        <authorList>
            <consortium name="DOE Joint Genome Institute"/>
            <person name="Baroncelli R."/>
            <person name="Diaz J.F."/>
            <person name="Benocci T."/>
            <person name="Peng M."/>
            <person name="Battaglia E."/>
            <person name="Haridas S."/>
            <person name="Andreopoulos W."/>
            <person name="Labutti K."/>
            <person name="Pangilinan J."/>
            <person name="Floch G.L."/>
            <person name="Makela M.R."/>
            <person name="Henrissat B."/>
            <person name="Grigoriev I.V."/>
            <person name="Crouch J.A."/>
            <person name="De Vries R.P."/>
            <person name="Sukno S.A."/>
            <person name="Thon M.R."/>
        </authorList>
    </citation>
    <scope>NUCLEOTIDE SEQUENCE</scope>
    <source>
        <strain evidence="2">MAFF235873</strain>
    </source>
</reference>
<feature type="non-terminal residue" evidence="2">
    <location>
        <position position="1"/>
    </location>
</feature>
<comment type="caution">
    <text evidence="2">The sequence shown here is derived from an EMBL/GenBank/DDBJ whole genome shotgun (WGS) entry which is preliminary data.</text>
</comment>
<evidence type="ECO:0000313" key="3">
    <source>
        <dbReference type="Proteomes" id="UP001232148"/>
    </source>
</evidence>
<dbReference type="EMBL" id="MU842920">
    <property type="protein sequence ID" value="KAK2026181.1"/>
    <property type="molecule type" value="Genomic_DNA"/>
</dbReference>
<evidence type="ECO:0000313" key="2">
    <source>
        <dbReference type="EMBL" id="KAK2026181.1"/>
    </source>
</evidence>
<accession>A0AAD9HD67</accession>
<feature type="region of interest" description="Disordered" evidence="1">
    <location>
        <begin position="261"/>
        <end position="325"/>
    </location>
</feature>
<protein>
    <submittedName>
        <fullName evidence="2">Uncharacterized protein</fullName>
    </submittedName>
</protein>
<feature type="region of interest" description="Disordered" evidence="1">
    <location>
        <begin position="32"/>
        <end position="55"/>
    </location>
</feature>